<feature type="region of interest" description="Disordered" evidence="1">
    <location>
        <begin position="56"/>
        <end position="79"/>
    </location>
</feature>
<dbReference type="Proteomes" id="UP001219934">
    <property type="component" value="Unassembled WGS sequence"/>
</dbReference>
<gene>
    <name evidence="2" type="ORF">JOQ06_011348</name>
</gene>
<comment type="caution">
    <text evidence="2">The sequence shown here is derived from an EMBL/GenBank/DDBJ whole genome shotgun (WGS) entry which is preliminary data.</text>
</comment>
<keyword evidence="3" id="KW-1185">Reference proteome</keyword>
<reference evidence="2" key="1">
    <citation type="submission" date="2022-11" db="EMBL/GenBank/DDBJ databases">
        <title>Chromosome-level genome of Pogonophryne albipinna.</title>
        <authorList>
            <person name="Jo E."/>
        </authorList>
    </citation>
    <scope>NUCLEOTIDE SEQUENCE</scope>
    <source>
        <strain evidence="2">SGF0006</strain>
        <tissue evidence="2">Muscle</tissue>
    </source>
</reference>
<feature type="compositionally biased region" description="Low complexity" evidence="1">
    <location>
        <begin position="67"/>
        <end position="79"/>
    </location>
</feature>
<feature type="non-terminal residue" evidence="2">
    <location>
        <position position="182"/>
    </location>
</feature>
<evidence type="ECO:0000313" key="2">
    <source>
        <dbReference type="EMBL" id="KAJ4941469.1"/>
    </source>
</evidence>
<dbReference type="AlphaFoldDB" id="A0AAD6FNY7"/>
<accession>A0AAD6FNY7</accession>
<name>A0AAD6FNY7_9TELE</name>
<evidence type="ECO:0000313" key="3">
    <source>
        <dbReference type="Proteomes" id="UP001219934"/>
    </source>
</evidence>
<proteinExistence type="predicted"/>
<sequence>CDSQSGGRRVIALSLHPTKGSESYATPQDLKEAAVRDGASELIWSTGEIQAASRLSYDTTRHHTSQKKSNTSQSPPSSTVVTSCQELLSRVPPISRLIPASITQRQSRPIGADMGATGGSKVLLLVFLVGWEKSLGLNWNPIPRKTVRYQDVLSAGFLLSLRSVLSKHIAISEHPNVHVHQS</sequence>
<dbReference type="EMBL" id="JAPTMU010000006">
    <property type="protein sequence ID" value="KAJ4941469.1"/>
    <property type="molecule type" value="Genomic_DNA"/>
</dbReference>
<evidence type="ECO:0000256" key="1">
    <source>
        <dbReference type="SAM" id="MobiDB-lite"/>
    </source>
</evidence>
<protein>
    <submittedName>
        <fullName evidence="2">Uncharacterized protein</fullName>
    </submittedName>
</protein>
<organism evidence="2 3">
    <name type="scientific">Pogonophryne albipinna</name>
    <dbReference type="NCBI Taxonomy" id="1090488"/>
    <lineage>
        <taxon>Eukaryota</taxon>
        <taxon>Metazoa</taxon>
        <taxon>Chordata</taxon>
        <taxon>Craniata</taxon>
        <taxon>Vertebrata</taxon>
        <taxon>Euteleostomi</taxon>
        <taxon>Actinopterygii</taxon>
        <taxon>Neopterygii</taxon>
        <taxon>Teleostei</taxon>
        <taxon>Neoteleostei</taxon>
        <taxon>Acanthomorphata</taxon>
        <taxon>Eupercaria</taxon>
        <taxon>Perciformes</taxon>
        <taxon>Notothenioidei</taxon>
        <taxon>Pogonophryne</taxon>
    </lineage>
</organism>